<evidence type="ECO:0000256" key="1">
    <source>
        <dbReference type="SAM" id="Phobius"/>
    </source>
</evidence>
<dbReference type="KEGG" id="pfaa:MM59RIKEN_17110"/>
<feature type="transmembrane region" description="Helical" evidence="1">
    <location>
        <begin position="42"/>
        <end position="65"/>
    </location>
</feature>
<feature type="transmembrane region" description="Helical" evidence="1">
    <location>
        <begin position="166"/>
        <end position="184"/>
    </location>
</feature>
<keyword evidence="1" id="KW-0472">Membrane</keyword>
<sequence>MYDQKLIKIGRMTMLFAIIANFVPAIYVGLRYGEMPSGSILLQLWLLVASAYGISWIVQPIAYFATLGTAGSYIGWLAGSVGDIRLPAASMAQKVAGVEPGTHEGDVIGTIGTACSVFVSAGMITLFIIIGSWVVPKLPPFVTEAFNHILPALFGAIYVDIARKDIRTGICGIAAGIAILFFGGKLGINNGILTVLIVVSGILINRIFFVMDQKKTAAENK</sequence>
<organism evidence="2 3">
    <name type="scientific">Pusillibacter faecalis</name>
    <dbReference type="NCBI Taxonomy" id="2714358"/>
    <lineage>
        <taxon>Bacteria</taxon>
        <taxon>Bacillati</taxon>
        <taxon>Bacillota</taxon>
        <taxon>Clostridia</taxon>
        <taxon>Eubacteriales</taxon>
        <taxon>Oscillospiraceae</taxon>
        <taxon>Pusillibacter</taxon>
    </lineage>
</organism>
<gene>
    <name evidence="2" type="ORF">MM59RIKEN_17110</name>
</gene>
<dbReference type="AlphaFoldDB" id="A0A810QDW2"/>
<reference evidence="2" key="1">
    <citation type="submission" date="2020-09" db="EMBL/GenBank/DDBJ databases">
        <title>New species isolated from human feces.</title>
        <authorList>
            <person name="Kitahara M."/>
            <person name="Shigeno Y."/>
            <person name="Shime M."/>
            <person name="Matsumoto Y."/>
            <person name="Nakamura S."/>
            <person name="Motooka D."/>
            <person name="Fukuoka S."/>
            <person name="Nishikawa H."/>
            <person name="Benno Y."/>
        </authorList>
    </citation>
    <scope>NUCLEOTIDE SEQUENCE</scope>
    <source>
        <strain evidence="2">MM59</strain>
    </source>
</reference>
<name>A0A810QDW2_9FIRM</name>
<feature type="transmembrane region" description="Helical" evidence="1">
    <location>
        <begin position="111"/>
        <end position="135"/>
    </location>
</feature>
<evidence type="ECO:0000313" key="2">
    <source>
        <dbReference type="EMBL" id="BCK84392.1"/>
    </source>
</evidence>
<evidence type="ECO:0000313" key="3">
    <source>
        <dbReference type="Proteomes" id="UP000679848"/>
    </source>
</evidence>
<dbReference type="Proteomes" id="UP000679848">
    <property type="component" value="Chromosome"/>
</dbReference>
<dbReference type="EMBL" id="AP023420">
    <property type="protein sequence ID" value="BCK84392.1"/>
    <property type="molecule type" value="Genomic_DNA"/>
</dbReference>
<dbReference type="RefSeq" id="WP_187032486.1">
    <property type="nucleotide sequence ID" value="NZ_AP023420.1"/>
</dbReference>
<protein>
    <submittedName>
        <fullName evidence="2">Uncharacterized protein</fullName>
    </submittedName>
</protein>
<feature type="transmembrane region" description="Helical" evidence="1">
    <location>
        <begin position="12"/>
        <end position="30"/>
    </location>
</feature>
<feature type="transmembrane region" description="Helical" evidence="1">
    <location>
        <begin position="190"/>
        <end position="211"/>
    </location>
</feature>
<keyword evidence="3" id="KW-1185">Reference proteome</keyword>
<feature type="transmembrane region" description="Helical" evidence="1">
    <location>
        <begin position="141"/>
        <end position="159"/>
    </location>
</feature>
<keyword evidence="1" id="KW-0812">Transmembrane</keyword>
<accession>A0A810QDW2</accession>
<proteinExistence type="predicted"/>
<keyword evidence="1" id="KW-1133">Transmembrane helix</keyword>